<dbReference type="PANTHER" id="PTHR43713">
    <property type="entry name" value="GLUTAMATE-1-SEMIALDEHYDE 2,1-AMINOMUTASE"/>
    <property type="match status" value="1"/>
</dbReference>
<sequence>MTTNERQVTFQEISKEGYKYIAGGVVSLNRKVDPHIIFREGKGSKIYDVNGKEYIDYHAAFAPHFLGHNCEAVNNAVIEVINSQFSLIGSGTNELEISLAKQLCNLIPSLDLIQITNTGSEATAHAIRLSRAYTGKDHIILMLGGYNGSHNDVARIVLPSLKQIGQRKVRGEYLFLSSSAGIPEEVKQKIHCVNFNDLASVEYVLQKYPVACVLTEPVLQNIGVVLPKSGYLQGLVDLCESYGAVCIFDEVKTGFRSALSGYQSIANVTPHLSVFGKAIANGYPLGVIGGKREIMGLFDEEEPNKRVLIAGTYNAHPINTAAAIATLKILQNSEVYDYISRISNLWYSGLEALFVEKGIAAVVSRNASASCTYFSKEAPNDVHDILDNHDFDFDLKYRKALIEKGIYQIPIACKQNSVSYAHSEDDIYKTLDLTRQYLRSL</sequence>
<gene>
    <name evidence="4" type="primary">hemL_2</name>
    <name evidence="4" type="ORF">SAE01_43830</name>
</gene>
<dbReference type="Gene3D" id="3.40.640.10">
    <property type="entry name" value="Type I PLP-dependent aspartate aminotransferase-like (Major domain)"/>
    <property type="match status" value="1"/>
</dbReference>
<accession>A0A512BJ88</accession>
<keyword evidence="2 3" id="KW-0663">Pyridoxal phosphate</keyword>
<dbReference type="InterPro" id="IPR005814">
    <property type="entry name" value="Aminotrans_3"/>
</dbReference>
<dbReference type="Gene3D" id="3.90.1150.10">
    <property type="entry name" value="Aspartate Aminotransferase, domain 1"/>
    <property type="match status" value="1"/>
</dbReference>
<keyword evidence="5" id="KW-1185">Reference proteome</keyword>
<dbReference type="RefSeq" id="WP_147206017.1">
    <property type="nucleotide sequence ID" value="NZ_BJYT01000031.1"/>
</dbReference>
<organism evidence="4 5">
    <name type="scientific">Segetibacter aerophilus</name>
    <dbReference type="NCBI Taxonomy" id="670293"/>
    <lineage>
        <taxon>Bacteria</taxon>
        <taxon>Pseudomonadati</taxon>
        <taxon>Bacteroidota</taxon>
        <taxon>Chitinophagia</taxon>
        <taxon>Chitinophagales</taxon>
        <taxon>Chitinophagaceae</taxon>
        <taxon>Segetibacter</taxon>
    </lineage>
</organism>
<dbReference type="InterPro" id="IPR015422">
    <property type="entry name" value="PyrdxlP-dep_Trfase_small"/>
</dbReference>
<dbReference type="PROSITE" id="PS00600">
    <property type="entry name" value="AA_TRANSFER_CLASS_3"/>
    <property type="match status" value="1"/>
</dbReference>
<proteinExistence type="inferred from homology"/>
<evidence type="ECO:0000313" key="5">
    <source>
        <dbReference type="Proteomes" id="UP000321513"/>
    </source>
</evidence>
<reference evidence="4 5" key="1">
    <citation type="submission" date="2019-07" db="EMBL/GenBank/DDBJ databases">
        <title>Whole genome shotgun sequence of Segetibacter aerophilus NBRC 106135.</title>
        <authorList>
            <person name="Hosoyama A."/>
            <person name="Uohara A."/>
            <person name="Ohji S."/>
            <person name="Ichikawa N."/>
        </authorList>
    </citation>
    <scope>NUCLEOTIDE SEQUENCE [LARGE SCALE GENOMIC DNA]</scope>
    <source>
        <strain evidence="4 5">NBRC 106135</strain>
    </source>
</reference>
<dbReference type="InterPro" id="IPR049704">
    <property type="entry name" value="Aminotrans_3_PPA_site"/>
</dbReference>
<comment type="similarity">
    <text evidence="3">Belongs to the class-III pyridoxal-phosphate-dependent aminotransferase family.</text>
</comment>
<evidence type="ECO:0000313" key="4">
    <source>
        <dbReference type="EMBL" id="GEO11887.1"/>
    </source>
</evidence>
<dbReference type="Pfam" id="PF00202">
    <property type="entry name" value="Aminotran_3"/>
    <property type="match status" value="1"/>
</dbReference>
<dbReference type="AlphaFoldDB" id="A0A512BJ88"/>
<name>A0A512BJ88_9BACT</name>
<comment type="cofactor">
    <cofactor evidence="1">
        <name>pyridoxal 5'-phosphate</name>
        <dbReference type="ChEBI" id="CHEBI:597326"/>
    </cofactor>
</comment>
<comment type="caution">
    <text evidence="4">The sequence shown here is derived from an EMBL/GenBank/DDBJ whole genome shotgun (WGS) entry which is preliminary data.</text>
</comment>
<dbReference type="InterPro" id="IPR015424">
    <property type="entry name" value="PyrdxlP-dep_Trfase"/>
</dbReference>
<dbReference type="SUPFAM" id="SSF53383">
    <property type="entry name" value="PLP-dependent transferases"/>
    <property type="match status" value="1"/>
</dbReference>
<dbReference type="Proteomes" id="UP000321513">
    <property type="component" value="Unassembled WGS sequence"/>
</dbReference>
<dbReference type="GO" id="GO:0008483">
    <property type="term" value="F:transaminase activity"/>
    <property type="evidence" value="ECO:0007669"/>
    <property type="project" value="InterPro"/>
</dbReference>
<dbReference type="EMBL" id="BJYT01000031">
    <property type="protein sequence ID" value="GEO11887.1"/>
    <property type="molecule type" value="Genomic_DNA"/>
</dbReference>
<evidence type="ECO:0000256" key="2">
    <source>
        <dbReference type="ARBA" id="ARBA00022898"/>
    </source>
</evidence>
<dbReference type="OrthoDB" id="9807885at2"/>
<dbReference type="GO" id="GO:0030170">
    <property type="term" value="F:pyridoxal phosphate binding"/>
    <property type="evidence" value="ECO:0007669"/>
    <property type="project" value="InterPro"/>
</dbReference>
<protein>
    <submittedName>
        <fullName evidence="4">Glutamate-1-semialdehyde 2,1-aminomutase</fullName>
    </submittedName>
</protein>
<dbReference type="InterPro" id="IPR015421">
    <property type="entry name" value="PyrdxlP-dep_Trfase_major"/>
</dbReference>
<evidence type="ECO:0000256" key="3">
    <source>
        <dbReference type="RuleBase" id="RU003560"/>
    </source>
</evidence>
<evidence type="ECO:0000256" key="1">
    <source>
        <dbReference type="ARBA" id="ARBA00001933"/>
    </source>
</evidence>
<dbReference type="PANTHER" id="PTHR43713:SF3">
    <property type="entry name" value="GLUTAMATE-1-SEMIALDEHYDE 2,1-AMINOMUTASE 1, CHLOROPLASTIC-RELATED"/>
    <property type="match status" value="1"/>
</dbReference>